<feature type="region of interest" description="Disordered" evidence="4">
    <location>
        <begin position="1"/>
        <end position="20"/>
    </location>
</feature>
<keyword evidence="2" id="KW-0560">Oxidoreductase</keyword>
<dbReference type="AlphaFoldDB" id="A0A3D9L850"/>
<keyword evidence="6" id="KW-0670">Pyruvate</keyword>
<proteinExistence type="predicted"/>
<reference evidence="6 7" key="1">
    <citation type="submission" date="2018-07" db="EMBL/GenBank/DDBJ databases">
        <title>Sequencing the genomes of 1000 actinobacteria strains.</title>
        <authorList>
            <person name="Klenk H.-P."/>
        </authorList>
    </citation>
    <scope>NUCLEOTIDE SEQUENCE [LARGE SCALE GENOMIC DNA]</scope>
    <source>
        <strain evidence="6 7">DSM 14442</strain>
    </source>
</reference>
<organism evidence="6 7">
    <name type="scientific">Citricoccus muralis</name>
    <dbReference type="NCBI Taxonomy" id="169134"/>
    <lineage>
        <taxon>Bacteria</taxon>
        <taxon>Bacillati</taxon>
        <taxon>Actinomycetota</taxon>
        <taxon>Actinomycetes</taxon>
        <taxon>Micrococcales</taxon>
        <taxon>Micrococcaceae</taxon>
        <taxon>Citricoccus</taxon>
    </lineage>
</organism>
<sequence length="380" mass="41705">MGSTSLIPPSTGMPHVPEPDLLQVLTPEGHRRPDHDLDPWLEDVTPAMLGSLHRDMTLIRRIDTECTHLQRQGELALWPPLLGQEAAQAGSAVAMQDDDYVFPSYRENGVAYLRGVDPLGLVRLWRGATFAGWKPQDHNFAAQQIIIGAQALHAVGYAMGITRDGADAAAIGYFGDGATSQGDVNEAMVFAASFHAPVVFFCQNNHWAISEPVGLQAKRHIADRPWGFGIPAMRVDGNDVLAVMAATRRALERARNGGGPTFIEAVTYRMGPHTTADDPTRYRDAEEVEAWRAKDPIDRLEKHLAELGEDVEALTADSTAAADAMAAELRAGVADLTDPEPADLFDHVYAEPHHELERQREHYRLYLEQFDGPQLEAGAR</sequence>
<dbReference type="PANTHER" id="PTHR43380">
    <property type="entry name" value="2-OXOISOVALERATE DEHYDROGENASE SUBUNIT ALPHA, MITOCHONDRIAL"/>
    <property type="match status" value="1"/>
</dbReference>
<feature type="domain" description="Dehydrogenase E1 component" evidence="5">
    <location>
        <begin position="55"/>
        <end position="308"/>
    </location>
</feature>
<accession>A0A3D9L850</accession>
<gene>
    <name evidence="6" type="ORF">C8E99_0310</name>
</gene>
<protein>
    <submittedName>
        <fullName evidence="6">Pyruvate dehydrogenase E1 component alpha subunit</fullName>
    </submittedName>
</protein>
<keyword evidence="7" id="KW-1185">Reference proteome</keyword>
<dbReference type="PANTHER" id="PTHR43380:SF1">
    <property type="entry name" value="2-OXOISOVALERATE DEHYDROGENASE SUBUNIT ALPHA, MITOCHONDRIAL"/>
    <property type="match status" value="1"/>
</dbReference>
<name>A0A3D9L850_9MICC</name>
<dbReference type="RefSeq" id="WP_115933129.1">
    <property type="nucleotide sequence ID" value="NZ_QREH01000001.1"/>
</dbReference>
<dbReference type="Gene3D" id="3.40.50.970">
    <property type="match status" value="1"/>
</dbReference>
<evidence type="ECO:0000256" key="1">
    <source>
        <dbReference type="ARBA" id="ARBA00001964"/>
    </source>
</evidence>
<evidence type="ECO:0000313" key="6">
    <source>
        <dbReference type="EMBL" id="REE02538.1"/>
    </source>
</evidence>
<dbReference type="NCBIfam" id="TIGR03181">
    <property type="entry name" value="PDH_E1_alph_x"/>
    <property type="match status" value="1"/>
</dbReference>
<evidence type="ECO:0000256" key="4">
    <source>
        <dbReference type="SAM" id="MobiDB-lite"/>
    </source>
</evidence>
<dbReference type="InterPro" id="IPR050771">
    <property type="entry name" value="Alpha-ketoacid_DH_E1_comp"/>
</dbReference>
<evidence type="ECO:0000256" key="2">
    <source>
        <dbReference type="ARBA" id="ARBA00023002"/>
    </source>
</evidence>
<dbReference type="InterPro" id="IPR029061">
    <property type="entry name" value="THDP-binding"/>
</dbReference>
<dbReference type="Proteomes" id="UP000256727">
    <property type="component" value="Unassembled WGS sequence"/>
</dbReference>
<evidence type="ECO:0000256" key="3">
    <source>
        <dbReference type="ARBA" id="ARBA00023052"/>
    </source>
</evidence>
<dbReference type="SUPFAM" id="SSF52518">
    <property type="entry name" value="Thiamin diphosphate-binding fold (THDP-binding)"/>
    <property type="match status" value="1"/>
</dbReference>
<dbReference type="InterPro" id="IPR017596">
    <property type="entry name" value="PdhA/BkdA"/>
</dbReference>
<keyword evidence="3" id="KW-0786">Thiamine pyrophosphate</keyword>
<evidence type="ECO:0000313" key="7">
    <source>
        <dbReference type="Proteomes" id="UP000256727"/>
    </source>
</evidence>
<dbReference type="OrthoDB" id="9766715at2"/>
<dbReference type="GO" id="GO:0000287">
    <property type="term" value="F:magnesium ion binding"/>
    <property type="evidence" value="ECO:0007669"/>
    <property type="project" value="UniProtKB-ARBA"/>
</dbReference>
<dbReference type="EMBL" id="QREH01000001">
    <property type="protein sequence ID" value="REE02538.1"/>
    <property type="molecule type" value="Genomic_DNA"/>
</dbReference>
<dbReference type="Pfam" id="PF00676">
    <property type="entry name" value="E1_dh"/>
    <property type="match status" value="1"/>
</dbReference>
<comment type="caution">
    <text evidence="6">The sequence shown here is derived from an EMBL/GenBank/DDBJ whole genome shotgun (WGS) entry which is preliminary data.</text>
</comment>
<dbReference type="InterPro" id="IPR001017">
    <property type="entry name" value="DH_E1"/>
</dbReference>
<evidence type="ECO:0000259" key="5">
    <source>
        <dbReference type="Pfam" id="PF00676"/>
    </source>
</evidence>
<comment type="cofactor">
    <cofactor evidence="1">
        <name>thiamine diphosphate</name>
        <dbReference type="ChEBI" id="CHEBI:58937"/>
    </cofactor>
</comment>
<dbReference type="GO" id="GO:0009083">
    <property type="term" value="P:branched-chain amino acid catabolic process"/>
    <property type="evidence" value="ECO:0007669"/>
    <property type="project" value="TreeGrafter"/>
</dbReference>
<dbReference type="GO" id="GO:0016624">
    <property type="term" value="F:oxidoreductase activity, acting on the aldehyde or oxo group of donors, disulfide as acceptor"/>
    <property type="evidence" value="ECO:0007669"/>
    <property type="project" value="InterPro"/>
</dbReference>
<dbReference type="CDD" id="cd02000">
    <property type="entry name" value="TPP_E1_PDC_ADC_BCADC"/>
    <property type="match status" value="1"/>
</dbReference>